<keyword evidence="4" id="KW-1185">Reference proteome</keyword>
<feature type="compositionally biased region" description="Low complexity" evidence="1">
    <location>
        <begin position="328"/>
        <end position="359"/>
    </location>
</feature>
<dbReference type="Proteomes" id="UP001189429">
    <property type="component" value="Unassembled WGS sequence"/>
</dbReference>
<proteinExistence type="predicted"/>
<feature type="domain" description="G-patch" evidence="2">
    <location>
        <begin position="1000"/>
        <end position="1051"/>
    </location>
</feature>
<gene>
    <name evidence="3" type="ORF">PCOR1329_LOCUS42484</name>
</gene>
<feature type="compositionally biased region" description="Low complexity" evidence="1">
    <location>
        <begin position="427"/>
        <end position="439"/>
    </location>
</feature>
<feature type="region of interest" description="Disordered" evidence="1">
    <location>
        <begin position="423"/>
        <end position="554"/>
    </location>
</feature>
<evidence type="ECO:0000256" key="1">
    <source>
        <dbReference type="SAM" id="MobiDB-lite"/>
    </source>
</evidence>
<feature type="compositionally biased region" description="Pro residues" evidence="1">
    <location>
        <begin position="376"/>
        <end position="385"/>
    </location>
</feature>
<accession>A0ABN9TUI8</accession>
<dbReference type="PROSITE" id="PS50174">
    <property type="entry name" value="G_PATCH"/>
    <property type="match status" value="1"/>
</dbReference>
<name>A0ABN9TUI8_9DINO</name>
<feature type="compositionally biased region" description="Low complexity" evidence="1">
    <location>
        <begin position="301"/>
        <end position="320"/>
    </location>
</feature>
<organism evidence="3 4">
    <name type="scientific">Prorocentrum cordatum</name>
    <dbReference type="NCBI Taxonomy" id="2364126"/>
    <lineage>
        <taxon>Eukaryota</taxon>
        <taxon>Sar</taxon>
        <taxon>Alveolata</taxon>
        <taxon>Dinophyceae</taxon>
        <taxon>Prorocentrales</taxon>
        <taxon>Prorocentraceae</taxon>
        <taxon>Prorocentrum</taxon>
    </lineage>
</organism>
<comment type="caution">
    <text evidence="3">The sequence shown here is derived from an EMBL/GenBank/DDBJ whole genome shotgun (WGS) entry which is preliminary data.</text>
</comment>
<feature type="compositionally biased region" description="Low complexity" evidence="1">
    <location>
        <begin position="366"/>
        <end position="375"/>
    </location>
</feature>
<dbReference type="EMBL" id="CAUYUJ010015105">
    <property type="protein sequence ID" value="CAK0849910.1"/>
    <property type="molecule type" value="Genomic_DNA"/>
</dbReference>
<feature type="compositionally biased region" description="Low complexity" evidence="1">
    <location>
        <begin position="448"/>
        <end position="458"/>
    </location>
</feature>
<feature type="compositionally biased region" description="Low complexity" evidence="1">
    <location>
        <begin position="386"/>
        <end position="410"/>
    </location>
</feature>
<dbReference type="InterPro" id="IPR000467">
    <property type="entry name" value="G_patch_dom"/>
</dbReference>
<evidence type="ECO:0000313" key="4">
    <source>
        <dbReference type="Proteomes" id="UP001189429"/>
    </source>
</evidence>
<sequence length="1053" mass="110780">MSLASKVVICAPRQDGFKAPRSRLPGQLTATVTWDTGATEELTFEFLHHGAWRDAYVRASRELVLKTHLALGTSHGGQQGSAANREEYDLALRHPALPTPALHGCFDVQVGGWPFQVLLMQRASFSFAELMTSLAEIPVDAASARHVRALIAKTIEEMVRLAGDELCYETSDWHFDNLGAMGRFGELAAVVLVDWQGHEPAPHKTARQRMKAAIAGKNGVIKELVRARFFESGGRFAAQWRDEIHRAGLAVQAWWSCCTWFPTPGDLAKLRDALAAGPPGDETREQRQLVLPPAGPPPPAASHRGPGSLVPGAPAAASELAPPPPSQRPAAAAAVAEAGSTRVAAKPAPAAEPPQRAAYAPPPFAASPAHGSPAAAPEPAPPPASPMLAAAAAASEAGPTRVAAEPAPVAEPFQRRWRAAREAPPIAGSAAHRSAAAAPKPAPPPTSPGLAAAAAAAEAGRRRIATEPAPATGSPQRTAGEAPPSAASAAPGAPAAAPEPAPPPALQRHGAAAAAAGPPGPPPPAVREALAASLSEGPPKRPRLPEPPLNFYHDTPPVSPTPAPMVSEASRRHIAHVSQLYLHGLKVTDRSMPLLDRQRENVWVPDVAPHAIDRKSFSAAAHLARVFLGEFAKTTGFRERIADPKPRLLTAAGEGEFIGRHAKGLTKAAGGRWFQMTPQERLAIFDAHLRRGLSTAPARHAGHRMEPAADERPRRCDWFSSPQAAGFYVTEEETAGLVGAVAAVYTSDLGALSAAALPPSAQLRPRADLPLVAICTPGASHAPSKARRDNREYWLFQAASDGCLPCVKHFLDVENVDPGALSATQKFTALDFAIHAHSRGVAGAPAVADFLRTRLRAVGDGGACPSGGGSGHIAAASLPPDARPPCMPGAPHPPNRKRRGSRVCWMYQAAAEGCKTCAQYYVNEEALDPRTKSENMGYTALDWATWAASKGVDGAAEVAEFLREQAPELTELPGKRRAPQAARRDAEMVAREAGLSTPLPDNVGARMMAQMGWVAGQALGPRSDAGWLVEPLRPDTSHLGEKRHGVGYLSELE</sequence>
<feature type="region of interest" description="Disordered" evidence="1">
    <location>
        <begin position="272"/>
        <end position="410"/>
    </location>
</feature>
<reference evidence="3" key="1">
    <citation type="submission" date="2023-10" db="EMBL/GenBank/DDBJ databases">
        <authorList>
            <person name="Chen Y."/>
            <person name="Shah S."/>
            <person name="Dougan E. K."/>
            <person name="Thang M."/>
            <person name="Chan C."/>
        </authorList>
    </citation>
    <scope>NUCLEOTIDE SEQUENCE [LARGE SCALE GENOMIC DNA]</scope>
</reference>
<feature type="compositionally biased region" description="Low complexity" evidence="1">
    <location>
        <begin position="479"/>
        <end position="496"/>
    </location>
</feature>
<evidence type="ECO:0000313" key="3">
    <source>
        <dbReference type="EMBL" id="CAK0849910.1"/>
    </source>
</evidence>
<protein>
    <recommendedName>
        <fullName evidence="2">G-patch domain-containing protein</fullName>
    </recommendedName>
</protein>
<dbReference type="Pfam" id="PF01585">
    <property type="entry name" value="G-patch"/>
    <property type="match status" value="1"/>
</dbReference>
<evidence type="ECO:0000259" key="2">
    <source>
        <dbReference type="PROSITE" id="PS50174"/>
    </source>
</evidence>